<evidence type="ECO:0000313" key="2">
    <source>
        <dbReference type="Proteomes" id="UP000267821"/>
    </source>
</evidence>
<gene>
    <name evidence="1" type="ORF">L211DRAFT_866383</name>
</gene>
<dbReference type="AlphaFoldDB" id="A0A3N4LXZ9"/>
<dbReference type="OrthoDB" id="5462695at2759"/>
<proteinExistence type="predicted"/>
<dbReference type="Proteomes" id="UP000267821">
    <property type="component" value="Unassembled WGS sequence"/>
</dbReference>
<keyword evidence="2" id="KW-1185">Reference proteome</keyword>
<evidence type="ECO:0000313" key="1">
    <source>
        <dbReference type="EMBL" id="RPB26459.1"/>
    </source>
</evidence>
<accession>A0A3N4LXZ9</accession>
<dbReference type="InParanoid" id="A0A3N4LXZ9"/>
<sequence>MLNHSIKGHRYVGLLGKLSRRRVNTQQGEMHSYVRTQQGFMVVYGIAGVSMPQLVAIWQLQEQFQTKLDGKLTKFKDELKHELIPELIHELKYEFKYELKAAEARAENFLQI</sequence>
<organism evidence="1 2">
    <name type="scientific">Terfezia boudieri ATCC MYA-4762</name>
    <dbReference type="NCBI Taxonomy" id="1051890"/>
    <lineage>
        <taxon>Eukaryota</taxon>
        <taxon>Fungi</taxon>
        <taxon>Dikarya</taxon>
        <taxon>Ascomycota</taxon>
        <taxon>Pezizomycotina</taxon>
        <taxon>Pezizomycetes</taxon>
        <taxon>Pezizales</taxon>
        <taxon>Pezizaceae</taxon>
        <taxon>Terfezia</taxon>
    </lineage>
</organism>
<reference evidence="1 2" key="1">
    <citation type="journal article" date="2018" name="Nat. Ecol. Evol.">
        <title>Pezizomycetes genomes reveal the molecular basis of ectomycorrhizal truffle lifestyle.</title>
        <authorList>
            <person name="Murat C."/>
            <person name="Payen T."/>
            <person name="Noel B."/>
            <person name="Kuo A."/>
            <person name="Morin E."/>
            <person name="Chen J."/>
            <person name="Kohler A."/>
            <person name="Krizsan K."/>
            <person name="Balestrini R."/>
            <person name="Da Silva C."/>
            <person name="Montanini B."/>
            <person name="Hainaut M."/>
            <person name="Levati E."/>
            <person name="Barry K.W."/>
            <person name="Belfiori B."/>
            <person name="Cichocki N."/>
            <person name="Clum A."/>
            <person name="Dockter R.B."/>
            <person name="Fauchery L."/>
            <person name="Guy J."/>
            <person name="Iotti M."/>
            <person name="Le Tacon F."/>
            <person name="Lindquist E.A."/>
            <person name="Lipzen A."/>
            <person name="Malagnac F."/>
            <person name="Mello A."/>
            <person name="Molinier V."/>
            <person name="Miyauchi S."/>
            <person name="Poulain J."/>
            <person name="Riccioni C."/>
            <person name="Rubini A."/>
            <person name="Sitrit Y."/>
            <person name="Splivallo R."/>
            <person name="Traeger S."/>
            <person name="Wang M."/>
            <person name="Zifcakova L."/>
            <person name="Wipf D."/>
            <person name="Zambonelli A."/>
            <person name="Paolocci F."/>
            <person name="Nowrousian M."/>
            <person name="Ottonello S."/>
            <person name="Baldrian P."/>
            <person name="Spatafora J.W."/>
            <person name="Henrissat B."/>
            <person name="Nagy L.G."/>
            <person name="Aury J.M."/>
            <person name="Wincker P."/>
            <person name="Grigoriev I.V."/>
            <person name="Bonfante P."/>
            <person name="Martin F.M."/>
        </authorList>
    </citation>
    <scope>NUCLEOTIDE SEQUENCE [LARGE SCALE GENOMIC DNA]</scope>
    <source>
        <strain evidence="1 2">ATCC MYA-4762</strain>
    </source>
</reference>
<protein>
    <submittedName>
        <fullName evidence="1">Uncharacterized protein</fullName>
    </submittedName>
</protein>
<name>A0A3N4LXZ9_9PEZI</name>
<dbReference type="EMBL" id="ML121534">
    <property type="protein sequence ID" value="RPB26459.1"/>
    <property type="molecule type" value="Genomic_DNA"/>
</dbReference>